<dbReference type="GO" id="GO:0019605">
    <property type="term" value="P:butyrate metabolic process"/>
    <property type="evidence" value="ECO:0007669"/>
    <property type="project" value="UniProtKB-UniPathway"/>
</dbReference>
<dbReference type="GO" id="GO:0070403">
    <property type="term" value="F:NAD+ binding"/>
    <property type="evidence" value="ECO:0007669"/>
    <property type="project" value="InterPro"/>
</dbReference>
<dbReference type="Proteomes" id="UP000183028">
    <property type="component" value="Unassembled WGS sequence"/>
</dbReference>
<dbReference type="STRING" id="322505.SAMN04487836_1138"/>
<dbReference type="PANTHER" id="PTHR48075:SF5">
    <property type="entry name" value="3-HYDROXYBUTYRYL-COA DEHYDROGENASE"/>
    <property type="match status" value="1"/>
</dbReference>
<evidence type="ECO:0000313" key="8">
    <source>
        <dbReference type="Proteomes" id="UP000183028"/>
    </source>
</evidence>
<evidence type="ECO:0000256" key="3">
    <source>
        <dbReference type="ARBA" id="ARBA00023002"/>
    </source>
</evidence>
<evidence type="ECO:0000256" key="2">
    <source>
        <dbReference type="ARBA" id="ARBA00009463"/>
    </source>
</evidence>
<dbReference type="GO" id="GO:0016616">
    <property type="term" value="F:oxidoreductase activity, acting on the CH-OH group of donors, NAD or NADP as acceptor"/>
    <property type="evidence" value="ECO:0007669"/>
    <property type="project" value="InterPro"/>
</dbReference>
<evidence type="ECO:0000259" key="6">
    <source>
        <dbReference type="Pfam" id="PF02737"/>
    </source>
</evidence>
<dbReference type="InterPro" id="IPR022694">
    <property type="entry name" value="3-OHacyl-CoA_DH"/>
</dbReference>
<dbReference type="eggNOG" id="COG1250">
    <property type="taxonomic scope" value="Bacteria"/>
</dbReference>
<evidence type="ECO:0000313" key="7">
    <source>
        <dbReference type="EMBL" id="SEI95906.1"/>
    </source>
</evidence>
<accession>A0A1H6UW82</accession>
<dbReference type="InterPro" id="IPR006108">
    <property type="entry name" value="3HC_DH_C"/>
</dbReference>
<evidence type="ECO:0000256" key="1">
    <source>
        <dbReference type="ARBA" id="ARBA00005086"/>
    </source>
</evidence>
<evidence type="ECO:0000256" key="4">
    <source>
        <dbReference type="PIRSR" id="PIRSR000105-1"/>
    </source>
</evidence>
<dbReference type="InterPro" id="IPR006180">
    <property type="entry name" value="3-OHacyl-CoA_DH_CS"/>
</dbReference>
<sequence>MEIKKIVIAGAGTMGYSMADIFAKYGYDVVLYNHRQETLDKAKTKISEASREKIAYTVDMQAFGDCDLIVENIIEDFDKKFAFYQELDKYVKDDTIIATNTSGLSINKLSEAVSHPERFIGFHWFNPPTLILLTEIIKNDHTRDDVAKAIYDLALSIDKKPVLVNKDVLGFAANRLQLAVVREALSLVDAGVVSKEGIDDVMKYGLGFRWACLGPLETLDFGGLDTFYHVSSYLMPDLEDSHEIPKELAEHYERGELGVKTKKGFYDYANGKDVEATKARDTKLQKLFDALYKE</sequence>
<gene>
    <name evidence="7" type="ORF">SAMN04487834_103910</name>
</gene>
<keyword evidence="3" id="KW-0560">Oxidoreductase</keyword>
<dbReference type="PANTHER" id="PTHR48075">
    <property type="entry name" value="3-HYDROXYACYL-COA DEHYDROGENASE FAMILY PROTEIN"/>
    <property type="match status" value="1"/>
</dbReference>
<dbReference type="PIRSF" id="PIRSF000105">
    <property type="entry name" value="HCDH"/>
    <property type="match status" value="1"/>
</dbReference>
<feature type="domain" description="3-hydroxyacyl-CoA dehydrogenase NAD binding" evidence="6">
    <location>
        <begin position="5"/>
        <end position="167"/>
    </location>
</feature>
<reference evidence="8" key="1">
    <citation type="submission" date="2016-10" db="EMBL/GenBank/DDBJ databases">
        <authorList>
            <person name="Varghese N."/>
        </authorList>
    </citation>
    <scope>NUCLEOTIDE SEQUENCE [LARGE SCALE GENOMIC DNA]</scope>
    <source>
        <strain evidence="8">DSM 20406</strain>
    </source>
</reference>
<dbReference type="Gene3D" id="3.40.50.720">
    <property type="entry name" value="NAD(P)-binding Rossmann-like Domain"/>
    <property type="match status" value="1"/>
</dbReference>
<dbReference type="OrthoDB" id="9771883at2"/>
<dbReference type="PROSITE" id="PS00067">
    <property type="entry name" value="3HCDH"/>
    <property type="match status" value="1"/>
</dbReference>
<comment type="similarity">
    <text evidence="2">Belongs to the 3-hydroxyacyl-CoA dehydrogenase family.</text>
</comment>
<dbReference type="InterPro" id="IPR008927">
    <property type="entry name" value="6-PGluconate_DH-like_C_sf"/>
</dbReference>
<dbReference type="Gene3D" id="1.10.1040.10">
    <property type="entry name" value="N-(1-d-carboxylethyl)-l-norvaline Dehydrogenase, domain 2"/>
    <property type="match status" value="1"/>
</dbReference>
<feature type="site" description="Important for catalytic activity" evidence="4">
    <location>
        <position position="123"/>
    </location>
</feature>
<dbReference type="RefSeq" id="WP_074732336.1">
    <property type="nucleotide sequence ID" value="NZ_FNYK01000039.1"/>
</dbReference>
<dbReference type="AlphaFoldDB" id="A0A1H6UW82"/>
<evidence type="ECO:0000259" key="5">
    <source>
        <dbReference type="Pfam" id="PF00725"/>
    </source>
</evidence>
<dbReference type="EMBL" id="FNYK01000039">
    <property type="protein sequence ID" value="SEI95906.1"/>
    <property type="molecule type" value="Genomic_DNA"/>
</dbReference>
<dbReference type="Pfam" id="PF02737">
    <property type="entry name" value="3HCDH_N"/>
    <property type="match status" value="1"/>
</dbReference>
<organism evidence="7 8">
    <name type="scientific">Sharpea azabuensis</name>
    <dbReference type="NCBI Taxonomy" id="322505"/>
    <lineage>
        <taxon>Bacteria</taxon>
        <taxon>Bacillati</taxon>
        <taxon>Bacillota</taxon>
        <taxon>Erysipelotrichia</taxon>
        <taxon>Erysipelotrichales</taxon>
        <taxon>Coprobacillaceae</taxon>
        <taxon>Sharpea</taxon>
    </lineage>
</organism>
<dbReference type="InterPro" id="IPR006176">
    <property type="entry name" value="3-OHacyl-CoA_DH_NAD-bd"/>
</dbReference>
<dbReference type="UniPathway" id="UPA00863"/>
<dbReference type="InterPro" id="IPR036291">
    <property type="entry name" value="NAD(P)-bd_dom_sf"/>
</dbReference>
<dbReference type="Pfam" id="PF00725">
    <property type="entry name" value="3HCDH"/>
    <property type="match status" value="1"/>
</dbReference>
<proteinExistence type="inferred from homology"/>
<dbReference type="InterPro" id="IPR013328">
    <property type="entry name" value="6PGD_dom2"/>
</dbReference>
<dbReference type="SUPFAM" id="SSF51735">
    <property type="entry name" value="NAD(P)-binding Rossmann-fold domains"/>
    <property type="match status" value="1"/>
</dbReference>
<comment type="pathway">
    <text evidence="1">Lipid metabolism; butanoate metabolism.</text>
</comment>
<keyword evidence="8" id="KW-1185">Reference proteome</keyword>
<protein>
    <submittedName>
        <fullName evidence="7">3-hydroxybutyryl-CoA dehydrogenase</fullName>
    </submittedName>
</protein>
<name>A0A1H6UW82_9FIRM</name>
<feature type="domain" description="3-hydroxyacyl-CoA dehydrogenase C-terminal" evidence="5">
    <location>
        <begin position="170"/>
        <end position="268"/>
    </location>
</feature>
<dbReference type="SUPFAM" id="SSF48179">
    <property type="entry name" value="6-phosphogluconate dehydrogenase C-terminal domain-like"/>
    <property type="match status" value="1"/>
</dbReference>